<evidence type="ECO:0000313" key="1">
    <source>
        <dbReference type="EMBL" id="GAA0333470.1"/>
    </source>
</evidence>
<evidence type="ECO:0008006" key="3">
    <source>
        <dbReference type="Google" id="ProtNLM"/>
    </source>
</evidence>
<name>A0ABP3G4U4_9ACTN</name>
<organism evidence="1 2">
    <name type="scientific">Streptomyces blastmyceticus</name>
    <dbReference type="NCBI Taxonomy" id="68180"/>
    <lineage>
        <taxon>Bacteria</taxon>
        <taxon>Bacillati</taxon>
        <taxon>Actinomycetota</taxon>
        <taxon>Actinomycetes</taxon>
        <taxon>Kitasatosporales</taxon>
        <taxon>Streptomycetaceae</taxon>
        <taxon>Streptomyces</taxon>
    </lineage>
</organism>
<reference evidence="2" key="1">
    <citation type="journal article" date="2019" name="Int. J. Syst. Evol. Microbiol.">
        <title>The Global Catalogue of Microorganisms (GCM) 10K type strain sequencing project: providing services to taxonomists for standard genome sequencing and annotation.</title>
        <authorList>
            <consortium name="The Broad Institute Genomics Platform"/>
            <consortium name="The Broad Institute Genome Sequencing Center for Infectious Disease"/>
            <person name="Wu L."/>
            <person name="Ma J."/>
        </authorList>
    </citation>
    <scope>NUCLEOTIDE SEQUENCE [LARGE SCALE GENOMIC DNA]</scope>
    <source>
        <strain evidence="2">JCM 4565</strain>
    </source>
</reference>
<dbReference type="RefSeq" id="WP_344115862.1">
    <property type="nucleotide sequence ID" value="NZ_BAAABW010000002.1"/>
</dbReference>
<sequence length="149" mass="16310">MASSEPLRTIREATVDDAGVIHELYGAGDIDEFTARLADRHTAPGTVHFVAESEGQVIAAFALTGLGRLRPGGRNRLLLHEIRLRLNARGTRVTEDILGWLATNLAVGTETELLALAPLGRRPSSFDRFGLTECHTVFKWPVLDKGIRI</sequence>
<evidence type="ECO:0000313" key="2">
    <source>
        <dbReference type="Proteomes" id="UP001500063"/>
    </source>
</evidence>
<gene>
    <name evidence="1" type="ORF">GCM10010319_06780</name>
</gene>
<proteinExistence type="predicted"/>
<dbReference type="EMBL" id="BAAABW010000002">
    <property type="protein sequence ID" value="GAA0333470.1"/>
    <property type="molecule type" value="Genomic_DNA"/>
</dbReference>
<dbReference type="SUPFAM" id="SSF55729">
    <property type="entry name" value="Acyl-CoA N-acyltransferases (Nat)"/>
    <property type="match status" value="1"/>
</dbReference>
<dbReference type="Proteomes" id="UP001500063">
    <property type="component" value="Unassembled WGS sequence"/>
</dbReference>
<protein>
    <recommendedName>
        <fullName evidence="3">N-acetyltransferase domain-containing protein</fullName>
    </recommendedName>
</protein>
<dbReference type="Gene3D" id="3.40.630.30">
    <property type="match status" value="1"/>
</dbReference>
<keyword evidence="2" id="KW-1185">Reference proteome</keyword>
<accession>A0ABP3G4U4</accession>
<dbReference type="InterPro" id="IPR016181">
    <property type="entry name" value="Acyl_CoA_acyltransferase"/>
</dbReference>
<comment type="caution">
    <text evidence="1">The sequence shown here is derived from an EMBL/GenBank/DDBJ whole genome shotgun (WGS) entry which is preliminary data.</text>
</comment>